<dbReference type="PANTHER" id="PTHR10252">
    <property type="entry name" value="HISTONE-LIKE TRANSCRIPTION FACTOR CCAAT-RELATED"/>
    <property type="match status" value="1"/>
</dbReference>
<protein>
    <recommendedName>
        <fullName evidence="4">Transcription factor CBF/NF-Y/archaeal histone domain-containing protein</fullName>
    </recommendedName>
</protein>
<feature type="compositionally biased region" description="Basic and acidic residues" evidence="3">
    <location>
        <begin position="145"/>
        <end position="154"/>
    </location>
</feature>
<feature type="compositionally biased region" description="Basic and acidic residues" evidence="3">
    <location>
        <begin position="91"/>
        <end position="100"/>
    </location>
</feature>
<evidence type="ECO:0000313" key="5">
    <source>
        <dbReference type="EMBL" id="KAL3122887.1"/>
    </source>
</evidence>
<dbReference type="GO" id="GO:0005634">
    <property type="term" value="C:nucleus"/>
    <property type="evidence" value="ECO:0007669"/>
    <property type="project" value="UniProtKB-SubCell"/>
</dbReference>
<dbReference type="CDD" id="cd22929">
    <property type="entry name" value="HFD_POLE4-like"/>
    <property type="match status" value="1"/>
</dbReference>
<keyword evidence="2" id="KW-0539">Nucleus</keyword>
<dbReference type="AlphaFoldDB" id="A0ABD2M5T2"/>
<dbReference type="Gene3D" id="1.10.20.10">
    <property type="entry name" value="Histone, subunit A"/>
    <property type="match status" value="1"/>
</dbReference>
<comment type="subcellular location">
    <subcellularLocation>
        <location evidence="1">Nucleus</location>
    </subcellularLocation>
</comment>
<organism evidence="5 6">
    <name type="scientific">Heterodera trifolii</name>
    <dbReference type="NCBI Taxonomy" id="157864"/>
    <lineage>
        <taxon>Eukaryota</taxon>
        <taxon>Metazoa</taxon>
        <taxon>Ecdysozoa</taxon>
        <taxon>Nematoda</taxon>
        <taxon>Chromadorea</taxon>
        <taxon>Rhabditida</taxon>
        <taxon>Tylenchina</taxon>
        <taxon>Tylenchomorpha</taxon>
        <taxon>Tylenchoidea</taxon>
        <taxon>Heteroderidae</taxon>
        <taxon>Heteroderinae</taxon>
        <taxon>Heterodera</taxon>
    </lineage>
</organism>
<feature type="compositionally biased region" description="Acidic residues" evidence="3">
    <location>
        <begin position="155"/>
        <end position="164"/>
    </location>
</feature>
<comment type="caution">
    <text evidence="5">The sequence shown here is derived from an EMBL/GenBank/DDBJ whole genome shotgun (WGS) entry which is preliminary data.</text>
</comment>
<dbReference type="Proteomes" id="UP001620626">
    <property type="component" value="Unassembled WGS sequence"/>
</dbReference>
<dbReference type="EMBL" id="JBICBT010000120">
    <property type="protein sequence ID" value="KAL3122887.1"/>
    <property type="molecule type" value="Genomic_DNA"/>
</dbReference>
<evidence type="ECO:0000259" key="4">
    <source>
        <dbReference type="Pfam" id="PF00808"/>
    </source>
</evidence>
<feature type="domain" description="Transcription factor CBF/NF-Y/archaeal histone" evidence="4">
    <location>
        <begin position="7"/>
        <end position="70"/>
    </location>
</feature>
<feature type="compositionally biased region" description="Basic and acidic residues" evidence="3">
    <location>
        <begin position="110"/>
        <end position="119"/>
    </location>
</feature>
<accession>A0ABD2M5T2</accession>
<dbReference type="InterPro" id="IPR009072">
    <property type="entry name" value="Histone-fold"/>
</dbReference>
<dbReference type="InterPro" id="IPR003958">
    <property type="entry name" value="CBFA_NFYB_domain"/>
</dbReference>
<evidence type="ECO:0000256" key="1">
    <source>
        <dbReference type="ARBA" id="ARBA00004123"/>
    </source>
</evidence>
<evidence type="ECO:0000256" key="3">
    <source>
        <dbReference type="SAM" id="MobiDB-lite"/>
    </source>
</evidence>
<name>A0ABD2M5T2_9BILA</name>
<feature type="compositionally biased region" description="Acidic residues" evidence="3">
    <location>
        <begin position="120"/>
        <end position="144"/>
    </location>
</feature>
<keyword evidence="6" id="KW-1185">Reference proteome</keyword>
<proteinExistence type="predicted"/>
<dbReference type="InterPro" id="IPR050568">
    <property type="entry name" value="Transcr_DNA_Rep_Reg"/>
</dbReference>
<dbReference type="PANTHER" id="PTHR10252:SF79">
    <property type="entry name" value="DNA POLYMERASE EPSILON SUBUNIT 4"/>
    <property type="match status" value="1"/>
</dbReference>
<dbReference type="Pfam" id="PF00808">
    <property type="entry name" value="CBFD_NFYB_HMF"/>
    <property type="match status" value="1"/>
</dbReference>
<sequence length="198" mass="22141">MSDPHLQLPIGRVKRICKLDPQMKTVSADAVKLLALAAEKYVALLGRCAGKWALANARKTVQICDIEQCIQKDWLFAILEDALSDWPEDNAANREEGRSDGEEEEEENEKETRGERTTEGMEEEKGSEEESVDDGGGEEEEENEKETRRGRVVEGMEEEGESLDDGGREEEQPTEGVKGTEEEGKNGREEEQLARATE</sequence>
<reference evidence="5 6" key="1">
    <citation type="submission" date="2024-10" db="EMBL/GenBank/DDBJ databases">
        <authorList>
            <person name="Kim D."/>
        </authorList>
    </citation>
    <scope>NUCLEOTIDE SEQUENCE [LARGE SCALE GENOMIC DNA]</scope>
    <source>
        <strain evidence="5">BH-2024</strain>
    </source>
</reference>
<feature type="region of interest" description="Disordered" evidence="3">
    <location>
        <begin position="87"/>
        <end position="198"/>
    </location>
</feature>
<dbReference type="SUPFAM" id="SSF47113">
    <property type="entry name" value="Histone-fold"/>
    <property type="match status" value="1"/>
</dbReference>
<evidence type="ECO:0000313" key="6">
    <source>
        <dbReference type="Proteomes" id="UP001620626"/>
    </source>
</evidence>
<gene>
    <name evidence="5" type="ORF">niasHT_010287</name>
</gene>
<evidence type="ECO:0000256" key="2">
    <source>
        <dbReference type="ARBA" id="ARBA00023242"/>
    </source>
</evidence>
<feature type="compositionally biased region" description="Basic and acidic residues" evidence="3">
    <location>
        <begin position="178"/>
        <end position="198"/>
    </location>
</feature>